<dbReference type="GO" id="GO:0005737">
    <property type="term" value="C:cytoplasm"/>
    <property type="evidence" value="ECO:0007669"/>
    <property type="project" value="UniProtKB-SubCell"/>
</dbReference>
<proteinExistence type="inferred from homology"/>
<evidence type="ECO:0000256" key="1">
    <source>
        <dbReference type="ARBA" id="ARBA00001936"/>
    </source>
</evidence>
<dbReference type="SUPFAM" id="SSF53448">
    <property type="entry name" value="Nucleotide-diphospho-sugar transferases"/>
    <property type="match status" value="1"/>
</dbReference>
<comment type="catalytic activity">
    <reaction evidence="12">
        <text>L-tyrosyl-[glycogenin] + UDP-alpha-D-glucose = alpha-D-glucosyl-L-tyrosyl-[glycogenin] + UDP + H(+)</text>
        <dbReference type="Rhea" id="RHEA:23360"/>
        <dbReference type="Rhea" id="RHEA-COMP:14604"/>
        <dbReference type="Rhea" id="RHEA-COMP:14605"/>
        <dbReference type="ChEBI" id="CHEBI:15378"/>
        <dbReference type="ChEBI" id="CHEBI:46858"/>
        <dbReference type="ChEBI" id="CHEBI:58223"/>
        <dbReference type="ChEBI" id="CHEBI:58885"/>
        <dbReference type="ChEBI" id="CHEBI:140573"/>
        <dbReference type="EC" id="2.4.1.186"/>
    </reaction>
</comment>
<evidence type="ECO:0000256" key="5">
    <source>
        <dbReference type="ARBA" id="ARBA00022723"/>
    </source>
</evidence>
<dbReference type="CDD" id="cd02537">
    <property type="entry name" value="GT8_Glycogenin"/>
    <property type="match status" value="1"/>
</dbReference>
<evidence type="ECO:0000256" key="7">
    <source>
        <dbReference type="ARBA" id="ARBA00023180"/>
    </source>
</evidence>
<keyword evidence="15" id="KW-1185">Reference proteome</keyword>
<evidence type="ECO:0000256" key="8">
    <source>
        <dbReference type="ARBA" id="ARBA00023211"/>
    </source>
</evidence>
<dbReference type="InterPro" id="IPR029044">
    <property type="entry name" value="Nucleotide-diphossugar_trans"/>
</dbReference>
<comment type="cofactor">
    <cofactor evidence="1">
        <name>Mn(2+)</name>
        <dbReference type="ChEBI" id="CHEBI:29035"/>
    </cofactor>
</comment>
<comment type="catalytic activity">
    <reaction evidence="11">
        <text>[1,4-alpha-D-glucosyl](n)-L-tyrosyl-[glycogenin] + UDP-alpha-D-glucose = [1,4-alpha-D-glucosyl](n+1)-L-tyrosyl-[glycogenin] + UDP + H(+)</text>
        <dbReference type="Rhea" id="RHEA:56560"/>
        <dbReference type="Rhea" id="RHEA-COMP:14606"/>
        <dbReference type="Rhea" id="RHEA-COMP:14607"/>
        <dbReference type="ChEBI" id="CHEBI:15378"/>
        <dbReference type="ChEBI" id="CHEBI:58223"/>
        <dbReference type="ChEBI" id="CHEBI:58885"/>
        <dbReference type="ChEBI" id="CHEBI:140574"/>
        <dbReference type="EC" id="2.4.1.186"/>
    </reaction>
</comment>
<keyword evidence="8" id="KW-0464">Manganese</keyword>
<dbReference type="PANTHER" id="PTHR11183">
    <property type="entry name" value="GLYCOGENIN SUBFAMILY MEMBER"/>
    <property type="match status" value="1"/>
</dbReference>
<gene>
    <name evidence="14" type="ORF">DILT_LOCUS8982</name>
</gene>
<comment type="subcellular location">
    <subcellularLocation>
        <location evidence="2">Cytoplasm</location>
    </subcellularLocation>
</comment>
<dbReference type="FunFam" id="3.90.550.10:FF:000092">
    <property type="entry name" value="Glycogenin 2"/>
    <property type="match status" value="1"/>
</dbReference>
<dbReference type="InterPro" id="IPR002495">
    <property type="entry name" value="Glyco_trans_8"/>
</dbReference>
<dbReference type="EC" id="2.4.1.186" evidence="10"/>
<evidence type="ECO:0000256" key="4">
    <source>
        <dbReference type="ARBA" id="ARBA00022679"/>
    </source>
</evidence>
<evidence type="ECO:0000256" key="10">
    <source>
        <dbReference type="ARBA" id="ARBA00038934"/>
    </source>
</evidence>
<comment type="function">
    <text evidence="13">Self-glucosylating initiator of glycogen synthesis. It catalyzes the formation of a short alpha (1,4)-glucosyl chain covalently attached via a glucose 1-O-tyrosyl linkage to internal tyrosine residues and these chains act as primers for the elongation reaction catalyzed by glycogen synthase.</text>
</comment>
<dbReference type="Pfam" id="PF01501">
    <property type="entry name" value="Glyco_transf_8"/>
    <property type="match status" value="1"/>
</dbReference>
<dbReference type="AlphaFoldDB" id="A0A3P7M4E5"/>
<dbReference type="GO" id="GO:0008466">
    <property type="term" value="F:glycogenin glucosyltransferase activity"/>
    <property type="evidence" value="ECO:0007669"/>
    <property type="project" value="UniProtKB-EC"/>
</dbReference>
<accession>A0A3P7M4E5</accession>
<dbReference type="Gene3D" id="3.90.550.10">
    <property type="entry name" value="Spore Coat Polysaccharide Biosynthesis Protein SpsA, Chain A"/>
    <property type="match status" value="1"/>
</dbReference>
<name>A0A3P7M4E5_DIBLA</name>
<keyword evidence="4" id="KW-0808">Transferase</keyword>
<keyword evidence="5" id="KW-0479">Metal-binding</keyword>
<dbReference type="Proteomes" id="UP000281553">
    <property type="component" value="Unassembled WGS sequence"/>
</dbReference>
<evidence type="ECO:0000256" key="11">
    <source>
        <dbReference type="ARBA" id="ARBA00050886"/>
    </source>
</evidence>
<dbReference type="EMBL" id="UYRU01055703">
    <property type="protein sequence ID" value="VDN13151.1"/>
    <property type="molecule type" value="Genomic_DNA"/>
</dbReference>
<evidence type="ECO:0000313" key="15">
    <source>
        <dbReference type="Proteomes" id="UP000281553"/>
    </source>
</evidence>
<organism evidence="14 15">
    <name type="scientific">Dibothriocephalus latus</name>
    <name type="common">Fish tapeworm</name>
    <name type="synonym">Diphyllobothrium latum</name>
    <dbReference type="NCBI Taxonomy" id="60516"/>
    <lineage>
        <taxon>Eukaryota</taxon>
        <taxon>Metazoa</taxon>
        <taxon>Spiralia</taxon>
        <taxon>Lophotrochozoa</taxon>
        <taxon>Platyhelminthes</taxon>
        <taxon>Cestoda</taxon>
        <taxon>Eucestoda</taxon>
        <taxon>Diphyllobothriidea</taxon>
        <taxon>Diphyllobothriidae</taxon>
        <taxon>Dibothriocephalus</taxon>
    </lineage>
</organism>
<evidence type="ECO:0000256" key="3">
    <source>
        <dbReference type="ARBA" id="ARBA00022490"/>
    </source>
</evidence>
<dbReference type="GO" id="GO:0005978">
    <property type="term" value="P:glycogen biosynthetic process"/>
    <property type="evidence" value="ECO:0007669"/>
    <property type="project" value="UniProtKB-KW"/>
</dbReference>
<evidence type="ECO:0000256" key="12">
    <source>
        <dbReference type="ARBA" id="ARBA00052293"/>
    </source>
</evidence>
<dbReference type="OrthoDB" id="2014201at2759"/>
<comment type="similarity">
    <text evidence="9">Belongs to the glycosyltransferase 8 family. Glycogenin subfamily.</text>
</comment>
<dbReference type="InterPro" id="IPR050587">
    <property type="entry name" value="GNT1/Glycosyltrans_8"/>
</dbReference>
<dbReference type="GO" id="GO:0046872">
    <property type="term" value="F:metal ion binding"/>
    <property type="evidence" value="ECO:0007669"/>
    <property type="project" value="UniProtKB-KW"/>
</dbReference>
<reference evidence="14 15" key="1">
    <citation type="submission" date="2018-11" db="EMBL/GenBank/DDBJ databases">
        <authorList>
            <consortium name="Pathogen Informatics"/>
        </authorList>
    </citation>
    <scope>NUCLEOTIDE SEQUENCE [LARGE SCALE GENOMIC DNA]</scope>
</reference>
<keyword evidence="3" id="KW-0963">Cytoplasm</keyword>
<keyword evidence="6" id="KW-0320">Glycogen biosynthesis</keyword>
<evidence type="ECO:0000313" key="14">
    <source>
        <dbReference type="EMBL" id="VDN13151.1"/>
    </source>
</evidence>
<evidence type="ECO:0000256" key="9">
    <source>
        <dbReference type="ARBA" id="ARBA00038162"/>
    </source>
</evidence>
<evidence type="ECO:0000256" key="2">
    <source>
        <dbReference type="ARBA" id="ARBA00004496"/>
    </source>
</evidence>
<sequence>MNHHVLEAFVTLATTDEYACGALVLAHSLKRVGTTKQLVCMVTRSVNEALKSILAEVFDHVELVDVLDSKDELNLALLSRPDLGVTFTKLHCWRLTQYSKAVFLDADTLVIQNIDDLFEREEFSAAPDPGWPDCFNTGVFVFTPNLEQYRKLLQFALEHGSFDGGDQVSPCYALCHYTSFSGHTNTRLCR</sequence>
<keyword evidence="7" id="KW-0325">Glycoprotein</keyword>
<protein>
    <recommendedName>
        <fullName evidence="10">glycogenin glucosyltransferase</fullName>
        <ecNumber evidence="10">2.4.1.186</ecNumber>
    </recommendedName>
</protein>
<evidence type="ECO:0000256" key="6">
    <source>
        <dbReference type="ARBA" id="ARBA00023056"/>
    </source>
</evidence>
<evidence type="ECO:0000256" key="13">
    <source>
        <dbReference type="ARBA" id="ARBA00057883"/>
    </source>
</evidence>